<dbReference type="Proteomes" id="UP001609176">
    <property type="component" value="Unassembled WGS sequence"/>
</dbReference>
<evidence type="ECO:0000256" key="1">
    <source>
        <dbReference type="SAM" id="MobiDB-lite"/>
    </source>
</evidence>
<proteinExistence type="predicted"/>
<feature type="compositionally biased region" description="Low complexity" evidence="1">
    <location>
        <begin position="1"/>
        <end position="18"/>
    </location>
</feature>
<name>A0ABW7KIF6_9NOCA</name>
<comment type="caution">
    <text evidence="2">The sequence shown here is derived from an EMBL/GenBank/DDBJ whole genome shotgun (WGS) entry which is preliminary data.</text>
</comment>
<feature type="region of interest" description="Disordered" evidence="1">
    <location>
        <begin position="1"/>
        <end position="22"/>
    </location>
</feature>
<gene>
    <name evidence="2" type="ORF">ACHIPV_06490</name>
</gene>
<evidence type="ECO:0000313" key="3">
    <source>
        <dbReference type="Proteomes" id="UP001609176"/>
    </source>
</evidence>
<evidence type="ECO:0000313" key="2">
    <source>
        <dbReference type="EMBL" id="MFH5241537.1"/>
    </source>
</evidence>
<protein>
    <submittedName>
        <fullName evidence="2">Uncharacterized protein</fullName>
    </submittedName>
</protein>
<reference evidence="2 3" key="1">
    <citation type="submission" date="2024-10" db="EMBL/GenBank/DDBJ databases">
        <authorList>
            <person name="Riesco R."/>
        </authorList>
    </citation>
    <scope>NUCLEOTIDE SEQUENCE [LARGE SCALE GENOMIC DNA]</scope>
    <source>
        <strain evidence="2 3">NCIMB 15448</strain>
    </source>
</reference>
<accession>A0ABW7KIF6</accession>
<sequence length="53" mass="5803">MAFAPASSASSADADSSDLAGLRKELPPPIIFLFTRIAGRRYRREIAPTWPAR</sequence>
<organism evidence="2 3">
    <name type="scientific">Antrihabitans spumae</name>
    <dbReference type="NCBI Taxonomy" id="3373370"/>
    <lineage>
        <taxon>Bacteria</taxon>
        <taxon>Bacillati</taxon>
        <taxon>Actinomycetota</taxon>
        <taxon>Actinomycetes</taxon>
        <taxon>Mycobacteriales</taxon>
        <taxon>Nocardiaceae</taxon>
        <taxon>Antrihabitans</taxon>
    </lineage>
</organism>
<dbReference type="EMBL" id="JBIMSP010000006">
    <property type="protein sequence ID" value="MFH5241537.1"/>
    <property type="molecule type" value="Genomic_DNA"/>
</dbReference>